<dbReference type="Pfam" id="PF03232">
    <property type="entry name" value="COQ7"/>
    <property type="match status" value="1"/>
</dbReference>
<feature type="binding site" evidence="9">
    <location>
        <position position="172"/>
    </location>
    <ligand>
        <name>Fe cation</name>
        <dbReference type="ChEBI" id="CHEBI:24875"/>
        <label>2</label>
    </ligand>
</feature>
<dbReference type="InterPro" id="IPR012347">
    <property type="entry name" value="Ferritin-like"/>
</dbReference>
<gene>
    <name evidence="9" type="primary">coq7</name>
    <name evidence="10" type="ORF">CKY39_05465</name>
</gene>
<dbReference type="KEGG" id="vbo:CKY39_05465"/>
<sequence>MTALLDPALTAADAALRTLFARSHATRALPSAIQPQGELSESERREAGALMRVNHVGEVCAQALYTAQAAVARDPALRAHFLEAAHEETDHLAWTRQRLDDLGARPSLLNPLWYAGAFGLGLIAGRLGDPLSLGFVAETERQVEAHLESHLDRLPSTDHASRAVVEQMKIDEARHATQAVDAGAAELPAPAKALMRLASRVMTTVAHRI</sequence>
<dbReference type="Gene3D" id="1.20.1260.10">
    <property type="match status" value="1"/>
</dbReference>
<feature type="binding site" evidence="9">
    <location>
        <position position="140"/>
    </location>
    <ligand>
        <name>Fe cation</name>
        <dbReference type="ChEBI" id="CHEBI:24875"/>
        <label>2</label>
    </ligand>
</feature>
<dbReference type="InterPro" id="IPR011566">
    <property type="entry name" value="Ubq_synth_Coq7"/>
</dbReference>
<proteinExistence type="inferred from homology"/>
<keyword evidence="6 9" id="KW-0408">Iron</keyword>
<protein>
    <recommendedName>
        <fullName evidence="9">3-demethoxyubiquinol 3-hydroxylase</fullName>
        <shortName evidence="9">DMQ hydroxylase</shortName>
        <ecNumber evidence="9">1.14.99.60</ecNumber>
    </recommendedName>
    <alternativeName>
        <fullName evidence="9">2-nonaprenyl-3-methyl-6-methoxy-1,4-benzoquinol hydroxylase</fullName>
    </alternativeName>
</protein>
<organism evidence="10 11">
    <name type="scientific">Variovorax boronicumulans</name>
    <dbReference type="NCBI Taxonomy" id="436515"/>
    <lineage>
        <taxon>Bacteria</taxon>
        <taxon>Pseudomonadati</taxon>
        <taxon>Pseudomonadota</taxon>
        <taxon>Betaproteobacteria</taxon>
        <taxon>Burkholderiales</taxon>
        <taxon>Comamonadaceae</taxon>
        <taxon>Variovorax</taxon>
    </lineage>
</organism>
<comment type="function">
    <text evidence="9">Catalyzes the hydroxylation of 2-nonaprenyl-3-methyl-6-methoxy-1,4-benzoquinol during ubiquinone biosynthesis.</text>
</comment>
<keyword evidence="3 9" id="KW-0831">Ubiquinone biosynthesis</keyword>
<feature type="binding site" evidence="9">
    <location>
        <position position="91"/>
    </location>
    <ligand>
        <name>Fe cation</name>
        <dbReference type="ChEBI" id="CHEBI:24875"/>
        <label>1</label>
    </ligand>
</feature>
<feature type="binding site" evidence="9">
    <location>
        <position position="88"/>
    </location>
    <ligand>
        <name>Fe cation</name>
        <dbReference type="ChEBI" id="CHEBI:24875"/>
        <label>2</label>
    </ligand>
</feature>
<evidence type="ECO:0000256" key="4">
    <source>
        <dbReference type="ARBA" id="ARBA00022723"/>
    </source>
</evidence>
<dbReference type="HAMAP" id="MF_01658">
    <property type="entry name" value="COQ7"/>
    <property type="match status" value="1"/>
</dbReference>
<dbReference type="SUPFAM" id="SSF47240">
    <property type="entry name" value="Ferritin-like"/>
    <property type="match status" value="1"/>
</dbReference>
<reference evidence="10 11" key="1">
    <citation type="submission" date="2017-09" db="EMBL/GenBank/DDBJ databases">
        <title>The diverse metabolic capabilities of V. boronicumulans make it an excellent choice for continued studies on novel biodegradation.</title>
        <authorList>
            <person name="Sun S."/>
        </authorList>
    </citation>
    <scope>NUCLEOTIDE SEQUENCE [LARGE SCALE GENOMIC DNA]</scope>
    <source>
        <strain evidence="10 11">J1</strain>
    </source>
</reference>
<feature type="binding site" evidence="9">
    <location>
        <position position="172"/>
    </location>
    <ligand>
        <name>Fe cation</name>
        <dbReference type="ChEBI" id="CHEBI:24875"/>
        <label>1</label>
    </ligand>
</feature>
<evidence type="ECO:0000256" key="3">
    <source>
        <dbReference type="ARBA" id="ARBA00022688"/>
    </source>
</evidence>
<comment type="cofactor">
    <cofactor evidence="9">
        <name>Fe cation</name>
        <dbReference type="ChEBI" id="CHEBI:24875"/>
    </cofactor>
    <text evidence="9">Binds 2 iron ions per subunit.</text>
</comment>
<dbReference type="InterPro" id="IPR009078">
    <property type="entry name" value="Ferritin-like_SF"/>
</dbReference>
<dbReference type="GO" id="GO:0046872">
    <property type="term" value="F:metal ion binding"/>
    <property type="evidence" value="ECO:0007669"/>
    <property type="project" value="UniProtKB-KW"/>
</dbReference>
<dbReference type="InterPro" id="IPR047809">
    <property type="entry name" value="COQ7_proteobact"/>
</dbReference>
<comment type="subcellular location">
    <subcellularLocation>
        <location evidence="9">Cell membrane</location>
        <topology evidence="9">Peripheral membrane protein</topology>
    </subcellularLocation>
</comment>
<evidence type="ECO:0000256" key="5">
    <source>
        <dbReference type="ARBA" id="ARBA00023002"/>
    </source>
</evidence>
<evidence type="ECO:0000313" key="10">
    <source>
        <dbReference type="EMBL" id="ATA52721.1"/>
    </source>
</evidence>
<dbReference type="GO" id="GO:0008682">
    <property type="term" value="F:3-demethoxyubiquinol 3-hydroxylase activity"/>
    <property type="evidence" value="ECO:0007669"/>
    <property type="project" value="UniProtKB-EC"/>
</dbReference>
<evidence type="ECO:0000256" key="2">
    <source>
        <dbReference type="ARBA" id="ARBA00022475"/>
    </source>
</evidence>
<dbReference type="CDD" id="cd01042">
    <property type="entry name" value="DMQH"/>
    <property type="match status" value="1"/>
</dbReference>
<dbReference type="AlphaFoldDB" id="A0A250DF09"/>
<dbReference type="UniPathway" id="UPA00232"/>
<feature type="binding site" evidence="9">
    <location>
        <position position="175"/>
    </location>
    <ligand>
        <name>Fe cation</name>
        <dbReference type="ChEBI" id="CHEBI:24875"/>
        <label>2</label>
    </ligand>
</feature>
<keyword evidence="7 9" id="KW-0503">Monooxygenase</keyword>
<evidence type="ECO:0000256" key="7">
    <source>
        <dbReference type="ARBA" id="ARBA00023033"/>
    </source>
</evidence>
<comment type="similarity">
    <text evidence="9">Belongs to the COQ7 family.</text>
</comment>
<keyword evidence="8 9" id="KW-0472">Membrane</keyword>
<keyword evidence="2 9" id="KW-1003">Cell membrane</keyword>
<feature type="binding site" evidence="9">
    <location>
        <position position="58"/>
    </location>
    <ligand>
        <name>Fe cation</name>
        <dbReference type="ChEBI" id="CHEBI:24875"/>
        <label>1</label>
    </ligand>
</feature>
<feature type="binding site" evidence="9">
    <location>
        <position position="88"/>
    </location>
    <ligand>
        <name>Fe cation</name>
        <dbReference type="ChEBI" id="CHEBI:24875"/>
        <label>1</label>
    </ligand>
</feature>
<dbReference type="Proteomes" id="UP000217154">
    <property type="component" value="Chromosome"/>
</dbReference>
<dbReference type="EC" id="1.14.99.60" evidence="9"/>
<evidence type="ECO:0000313" key="11">
    <source>
        <dbReference type="Proteomes" id="UP000217154"/>
    </source>
</evidence>
<dbReference type="EMBL" id="CP023284">
    <property type="protein sequence ID" value="ATA52721.1"/>
    <property type="molecule type" value="Genomic_DNA"/>
</dbReference>
<evidence type="ECO:0000256" key="8">
    <source>
        <dbReference type="ARBA" id="ARBA00023136"/>
    </source>
</evidence>
<evidence type="ECO:0000256" key="1">
    <source>
        <dbReference type="ARBA" id="ARBA00004749"/>
    </source>
</evidence>
<dbReference type="RefSeq" id="WP_095743715.1">
    <property type="nucleotide sequence ID" value="NZ_BKDH01000002.1"/>
</dbReference>
<dbReference type="PANTHER" id="PTHR11237:SF4">
    <property type="entry name" value="5-DEMETHOXYUBIQUINONE HYDROXYLASE, MITOCHONDRIAL"/>
    <property type="match status" value="1"/>
</dbReference>
<accession>A0A250DF09</accession>
<comment type="pathway">
    <text evidence="1 9">Cofactor biosynthesis; ubiquinone biosynthesis.</text>
</comment>
<evidence type="ECO:0000256" key="6">
    <source>
        <dbReference type="ARBA" id="ARBA00023004"/>
    </source>
</evidence>
<name>A0A250DF09_9BURK</name>
<dbReference type="GO" id="GO:0005886">
    <property type="term" value="C:plasma membrane"/>
    <property type="evidence" value="ECO:0007669"/>
    <property type="project" value="UniProtKB-SubCell"/>
</dbReference>
<keyword evidence="5 9" id="KW-0560">Oxidoreductase</keyword>
<dbReference type="NCBIfam" id="NF033656">
    <property type="entry name" value="DMQ_monoox_COQ7"/>
    <property type="match status" value="1"/>
</dbReference>
<dbReference type="GO" id="GO:0006744">
    <property type="term" value="P:ubiquinone biosynthetic process"/>
    <property type="evidence" value="ECO:0007669"/>
    <property type="project" value="UniProtKB-UniRule"/>
</dbReference>
<keyword evidence="4 9" id="KW-0479">Metal-binding</keyword>
<keyword evidence="10" id="KW-0830">Ubiquinone</keyword>
<comment type="catalytic activity">
    <reaction evidence="9">
        <text>a 5-methoxy-2-methyl-3-(all-trans-polyprenyl)benzene-1,4-diol + AH2 + O2 = a 3-demethylubiquinol + A + H2O</text>
        <dbReference type="Rhea" id="RHEA:50908"/>
        <dbReference type="Rhea" id="RHEA-COMP:10859"/>
        <dbReference type="Rhea" id="RHEA-COMP:10914"/>
        <dbReference type="ChEBI" id="CHEBI:13193"/>
        <dbReference type="ChEBI" id="CHEBI:15377"/>
        <dbReference type="ChEBI" id="CHEBI:15379"/>
        <dbReference type="ChEBI" id="CHEBI:17499"/>
        <dbReference type="ChEBI" id="CHEBI:84167"/>
        <dbReference type="ChEBI" id="CHEBI:84422"/>
        <dbReference type="EC" id="1.14.99.60"/>
    </reaction>
</comment>
<dbReference type="PANTHER" id="PTHR11237">
    <property type="entry name" value="COENZYME Q10 BIOSYNTHESIS PROTEIN 7"/>
    <property type="match status" value="1"/>
</dbReference>
<dbReference type="GeneID" id="82270422"/>
<evidence type="ECO:0000256" key="9">
    <source>
        <dbReference type="HAMAP-Rule" id="MF_01658"/>
    </source>
</evidence>